<evidence type="ECO:0000313" key="1">
    <source>
        <dbReference type="EMBL" id="KAK9503247.1"/>
    </source>
</evidence>
<reference evidence="1 2" key="1">
    <citation type="submission" date="2022-12" db="EMBL/GenBank/DDBJ databases">
        <title>Chromosome-level genome assembly of true bugs.</title>
        <authorList>
            <person name="Ma L."/>
            <person name="Li H."/>
        </authorList>
    </citation>
    <scope>NUCLEOTIDE SEQUENCE [LARGE SCALE GENOMIC DNA]</scope>
    <source>
        <strain evidence="1">Lab_2022b</strain>
    </source>
</reference>
<dbReference type="AlphaFoldDB" id="A0AAW1D309"/>
<proteinExistence type="predicted"/>
<gene>
    <name evidence="1" type="ORF">O3M35_011856</name>
</gene>
<sequence>MTTEHQTRTNRSTELEEGEIFELTLISNQKINKDTNISNILNSTDGEDKIQKENAETMLHRYMVKKCADFFTKEEYSKFLGFLTDFVCDKALENPDFDPRIVSVTRSDKYRNVIKVQCDNMNTCKWFETLDFSKLLNIKVVICTENTVDRTALDLVQVDVVIPIIPGSRIRTKEEIIPIFKGTNKNSAFRFDEWKIKSYEHNSVKINVSFHVSSEIAEIIRENNTLSFGTSQISRNFIISEFVY</sequence>
<evidence type="ECO:0000313" key="2">
    <source>
        <dbReference type="Proteomes" id="UP001461498"/>
    </source>
</evidence>
<protein>
    <submittedName>
        <fullName evidence="1">Uncharacterized protein</fullName>
    </submittedName>
</protein>
<name>A0AAW1D309_9HEMI</name>
<accession>A0AAW1D309</accession>
<organism evidence="1 2">
    <name type="scientific">Rhynocoris fuscipes</name>
    <dbReference type="NCBI Taxonomy" id="488301"/>
    <lineage>
        <taxon>Eukaryota</taxon>
        <taxon>Metazoa</taxon>
        <taxon>Ecdysozoa</taxon>
        <taxon>Arthropoda</taxon>
        <taxon>Hexapoda</taxon>
        <taxon>Insecta</taxon>
        <taxon>Pterygota</taxon>
        <taxon>Neoptera</taxon>
        <taxon>Paraneoptera</taxon>
        <taxon>Hemiptera</taxon>
        <taxon>Heteroptera</taxon>
        <taxon>Panheteroptera</taxon>
        <taxon>Cimicomorpha</taxon>
        <taxon>Reduviidae</taxon>
        <taxon>Harpactorinae</taxon>
        <taxon>Harpactorini</taxon>
        <taxon>Rhynocoris</taxon>
    </lineage>
</organism>
<dbReference type="EMBL" id="JAPXFL010000008">
    <property type="protein sequence ID" value="KAK9503247.1"/>
    <property type="molecule type" value="Genomic_DNA"/>
</dbReference>
<dbReference type="Proteomes" id="UP001461498">
    <property type="component" value="Unassembled WGS sequence"/>
</dbReference>
<keyword evidence="2" id="KW-1185">Reference proteome</keyword>
<comment type="caution">
    <text evidence="1">The sequence shown here is derived from an EMBL/GenBank/DDBJ whole genome shotgun (WGS) entry which is preliminary data.</text>
</comment>